<keyword evidence="2" id="KW-1185">Reference proteome</keyword>
<comment type="caution">
    <text evidence="1">The sequence shown here is derived from an EMBL/GenBank/DDBJ whole genome shotgun (WGS) entry which is preliminary data.</text>
</comment>
<evidence type="ECO:0000313" key="1">
    <source>
        <dbReference type="EMBL" id="KAI3744824.1"/>
    </source>
</evidence>
<gene>
    <name evidence="1" type="ORF">L1987_57917</name>
</gene>
<name>A0ACB9DDW6_9ASTR</name>
<dbReference type="Proteomes" id="UP001056120">
    <property type="component" value="Linkage Group LG19"/>
</dbReference>
<accession>A0ACB9DDW6</accession>
<evidence type="ECO:0000313" key="2">
    <source>
        <dbReference type="Proteomes" id="UP001056120"/>
    </source>
</evidence>
<reference evidence="1 2" key="2">
    <citation type="journal article" date="2022" name="Mol. Ecol. Resour.">
        <title>The genomes of chicory, endive, great burdock and yacon provide insights into Asteraceae paleo-polyploidization history and plant inulin production.</title>
        <authorList>
            <person name="Fan W."/>
            <person name="Wang S."/>
            <person name="Wang H."/>
            <person name="Wang A."/>
            <person name="Jiang F."/>
            <person name="Liu H."/>
            <person name="Zhao H."/>
            <person name="Xu D."/>
            <person name="Zhang Y."/>
        </authorList>
    </citation>
    <scope>NUCLEOTIDE SEQUENCE [LARGE SCALE GENOMIC DNA]</scope>
    <source>
        <strain evidence="2">cv. Yunnan</strain>
        <tissue evidence="1">Leaves</tissue>
    </source>
</reference>
<protein>
    <submittedName>
        <fullName evidence="1">Uncharacterized protein</fullName>
    </submittedName>
</protein>
<organism evidence="1 2">
    <name type="scientific">Smallanthus sonchifolius</name>
    <dbReference type="NCBI Taxonomy" id="185202"/>
    <lineage>
        <taxon>Eukaryota</taxon>
        <taxon>Viridiplantae</taxon>
        <taxon>Streptophyta</taxon>
        <taxon>Embryophyta</taxon>
        <taxon>Tracheophyta</taxon>
        <taxon>Spermatophyta</taxon>
        <taxon>Magnoliopsida</taxon>
        <taxon>eudicotyledons</taxon>
        <taxon>Gunneridae</taxon>
        <taxon>Pentapetalae</taxon>
        <taxon>asterids</taxon>
        <taxon>campanulids</taxon>
        <taxon>Asterales</taxon>
        <taxon>Asteraceae</taxon>
        <taxon>Asteroideae</taxon>
        <taxon>Heliantheae alliance</taxon>
        <taxon>Millerieae</taxon>
        <taxon>Smallanthus</taxon>
    </lineage>
</organism>
<sequence length="205" mass="22659">MDAKPKVRFALGKQSSMAPDRGFDSDDGLEAIDPRVSVVVELLLEGGAEVDPHDKWGELGSINIKEFDKCIAMPQLMPQNRERVNKAKKNITFKKDKSAIFHVGIGKVSFTEEALCENVDAFVNGLLLGKCACHHIANIFNCCSNLPLKFSFDHSKFSSDSELASVGNLDDKLKKIQEAHIDEEDADAMICREAAMERDDQSVCI</sequence>
<dbReference type="EMBL" id="CM042036">
    <property type="protein sequence ID" value="KAI3744824.1"/>
    <property type="molecule type" value="Genomic_DNA"/>
</dbReference>
<proteinExistence type="predicted"/>
<reference evidence="2" key="1">
    <citation type="journal article" date="2022" name="Mol. Ecol. Resour.">
        <title>The genomes of chicory, endive, great burdock and yacon provide insights into Asteraceae palaeo-polyploidization history and plant inulin production.</title>
        <authorList>
            <person name="Fan W."/>
            <person name="Wang S."/>
            <person name="Wang H."/>
            <person name="Wang A."/>
            <person name="Jiang F."/>
            <person name="Liu H."/>
            <person name="Zhao H."/>
            <person name="Xu D."/>
            <person name="Zhang Y."/>
        </authorList>
    </citation>
    <scope>NUCLEOTIDE SEQUENCE [LARGE SCALE GENOMIC DNA]</scope>
    <source>
        <strain evidence="2">cv. Yunnan</strain>
    </source>
</reference>